<comment type="catalytic activity">
    <reaction evidence="12">
        <text>cytidine(967) in 16S rRNA + S-adenosyl-L-methionine = 5-methylcytidine(967) in 16S rRNA + S-adenosyl-L-homocysteine + H(+)</text>
        <dbReference type="Rhea" id="RHEA:42748"/>
        <dbReference type="Rhea" id="RHEA-COMP:10219"/>
        <dbReference type="Rhea" id="RHEA-COMP:10220"/>
        <dbReference type="ChEBI" id="CHEBI:15378"/>
        <dbReference type="ChEBI" id="CHEBI:57856"/>
        <dbReference type="ChEBI" id="CHEBI:59789"/>
        <dbReference type="ChEBI" id="CHEBI:74483"/>
        <dbReference type="ChEBI" id="CHEBI:82748"/>
        <dbReference type="EC" id="2.1.1.176"/>
    </reaction>
</comment>
<keyword evidence="7 13" id="KW-0808">Transferase</keyword>
<dbReference type="Gene3D" id="3.40.50.150">
    <property type="entry name" value="Vaccinia Virus protein VP39"/>
    <property type="match status" value="1"/>
</dbReference>
<dbReference type="GO" id="GO:0001510">
    <property type="term" value="P:RNA methylation"/>
    <property type="evidence" value="ECO:0007669"/>
    <property type="project" value="InterPro"/>
</dbReference>
<dbReference type="SUPFAM" id="SSF53335">
    <property type="entry name" value="S-adenosyl-L-methionine-dependent methyltransferases"/>
    <property type="match status" value="1"/>
</dbReference>
<dbReference type="Proteomes" id="UP000515514">
    <property type="component" value="Chromosome"/>
</dbReference>
<proteinExistence type="inferred from homology"/>
<sequence>MKLHRNLVFATIDSLHQIFNEQKQADKVLKNTLKRDKRWGARDRSFIAETTYDIVRWKRLYAEIAEVKEPFDRSNLFRLFTVWATLNGITIPDWPQFEKTPTRRIKGRFDELSKIRKYRESIPDWLDELGEKELGKKWDAEISALNKTADVVLRVNSLKPESKALQNELFDGGIETENIKGLPEALKLKERANVFTTDMFKKGWFEVQDASSQKVARLLNPEPGMRVIDACAGAGGKTLHIAALMENKGQVIAMDIFENKLNELKRRARRAGAHNIETRTIDSTKVIKKLIEKADKVLIDAPCTGLGVLRRNPDAKWKLQPEFLERIRKTQAELLDSYSRMVKPGGELVYATCSILPSENDKQVKAFLSRDSGKDFSLVKAEKIMPSSSGFDGFYMALLKKKA</sequence>
<evidence type="ECO:0000256" key="5">
    <source>
        <dbReference type="ARBA" id="ARBA00022552"/>
    </source>
</evidence>
<evidence type="ECO:0000256" key="4">
    <source>
        <dbReference type="ARBA" id="ARBA00022490"/>
    </source>
</evidence>
<organism evidence="15 16">
    <name type="scientific">Constantimarinum furrinae</name>
    <dbReference type="NCBI Taxonomy" id="2562285"/>
    <lineage>
        <taxon>Bacteria</taxon>
        <taxon>Pseudomonadati</taxon>
        <taxon>Bacteroidota</taxon>
        <taxon>Flavobacteriia</taxon>
        <taxon>Flavobacteriales</taxon>
        <taxon>Flavobacteriaceae</taxon>
        <taxon>Altibacter/Constantimarinum group</taxon>
        <taxon>Constantimarinum</taxon>
    </lineage>
</organism>
<name>A0A7G8PVX9_9FLAO</name>
<evidence type="ECO:0000256" key="9">
    <source>
        <dbReference type="ARBA" id="ARBA00022884"/>
    </source>
</evidence>
<keyword evidence="16" id="KW-1185">Reference proteome</keyword>
<dbReference type="InterPro" id="IPR023267">
    <property type="entry name" value="RCMT"/>
</dbReference>
<evidence type="ECO:0000256" key="7">
    <source>
        <dbReference type="ARBA" id="ARBA00022679"/>
    </source>
</evidence>
<dbReference type="PANTHER" id="PTHR22807">
    <property type="entry name" value="NOP2 YEAST -RELATED NOL1/NOP2/FMU SUN DOMAIN-CONTAINING"/>
    <property type="match status" value="1"/>
</dbReference>
<dbReference type="GO" id="GO:0008173">
    <property type="term" value="F:RNA methyltransferase activity"/>
    <property type="evidence" value="ECO:0007669"/>
    <property type="project" value="InterPro"/>
</dbReference>
<evidence type="ECO:0000256" key="11">
    <source>
        <dbReference type="ARBA" id="ARBA00031088"/>
    </source>
</evidence>
<evidence type="ECO:0000313" key="15">
    <source>
        <dbReference type="EMBL" id="QNJ98495.1"/>
    </source>
</evidence>
<comment type="subcellular location">
    <subcellularLocation>
        <location evidence="2">Cytoplasm</location>
    </subcellularLocation>
</comment>
<keyword evidence="8 13" id="KW-0949">S-adenosyl-L-methionine</keyword>
<dbReference type="KEGG" id="alti:ALE3EI_1948"/>
<dbReference type="InterPro" id="IPR029063">
    <property type="entry name" value="SAM-dependent_MTases_sf"/>
</dbReference>
<dbReference type="InterPro" id="IPR054728">
    <property type="entry name" value="RsmB-like_ferredoxin"/>
</dbReference>
<dbReference type="GO" id="GO:0003723">
    <property type="term" value="F:RNA binding"/>
    <property type="evidence" value="ECO:0007669"/>
    <property type="project" value="UniProtKB-UniRule"/>
</dbReference>
<dbReference type="FunFam" id="3.40.50.150:FF:000022">
    <property type="entry name" value="Ribosomal RNA small subunit methyltransferase B"/>
    <property type="match status" value="1"/>
</dbReference>
<protein>
    <recommendedName>
        <fullName evidence="3">16S rRNA (cytosine(967)-C(5))-methyltransferase</fullName>
        <ecNumber evidence="3">2.1.1.176</ecNumber>
    </recommendedName>
    <alternativeName>
        <fullName evidence="10">16S rRNA m5C967 methyltransferase</fullName>
    </alternativeName>
    <alternativeName>
        <fullName evidence="11">rRNA (cytosine-C(5)-)-methyltransferase RsmB</fullName>
    </alternativeName>
</protein>
<keyword evidence="9 13" id="KW-0694">RNA-binding</keyword>
<evidence type="ECO:0000256" key="2">
    <source>
        <dbReference type="ARBA" id="ARBA00004496"/>
    </source>
</evidence>
<dbReference type="EC" id="2.1.1.176" evidence="3"/>
<dbReference type="EMBL" id="CP052909">
    <property type="protein sequence ID" value="QNJ98495.1"/>
    <property type="molecule type" value="Genomic_DNA"/>
</dbReference>
<feature type="binding site" evidence="13">
    <location>
        <position position="282"/>
    </location>
    <ligand>
        <name>S-adenosyl-L-methionine</name>
        <dbReference type="ChEBI" id="CHEBI:59789"/>
    </ligand>
</feature>
<evidence type="ECO:0000256" key="12">
    <source>
        <dbReference type="ARBA" id="ARBA00047283"/>
    </source>
</evidence>
<dbReference type="GO" id="GO:0005737">
    <property type="term" value="C:cytoplasm"/>
    <property type="evidence" value="ECO:0007669"/>
    <property type="project" value="UniProtKB-SubCell"/>
</dbReference>
<dbReference type="GO" id="GO:0006364">
    <property type="term" value="P:rRNA processing"/>
    <property type="evidence" value="ECO:0007669"/>
    <property type="project" value="UniProtKB-KW"/>
</dbReference>
<dbReference type="RefSeq" id="WP_186988192.1">
    <property type="nucleotide sequence ID" value="NZ_CP052909.1"/>
</dbReference>
<evidence type="ECO:0000256" key="8">
    <source>
        <dbReference type="ARBA" id="ARBA00022691"/>
    </source>
</evidence>
<reference evidence="15 16" key="1">
    <citation type="submission" date="2020-04" db="EMBL/GenBank/DDBJ databases">
        <title>Genome sequence of Altibacter aquimarinus strain ALE3EI.</title>
        <authorList>
            <person name="Oh H.-M."/>
            <person name="Jang D."/>
        </authorList>
    </citation>
    <scope>NUCLEOTIDE SEQUENCE [LARGE SCALE GENOMIC DNA]</scope>
    <source>
        <strain evidence="15 16">ALE3EI</strain>
    </source>
</reference>
<feature type="binding site" evidence="13">
    <location>
        <position position="300"/>
    </location>
    <ligand>
        <name>S-adenosyl-L-methionine</name>
        <dbReference type="ChEBI" id="CHEBI:59789"/>
    </ligand>
</feature>
<dbReference type="PRINTS" id="PR02008">
    <property type="entry name" value="RCMTFAMILY"/>
</dbReference>
<comment type="function">
    <text evidence="1">Specifically methylates the cytosine at position 967 (m5C967) of 16S rRNA.</text>
</comment>
<dbReference type="InterPro" id="IPR001678">
    <property type="entry name" value="MeTrfase_RsmB-F_NOP2_dom"/>
</dbReference>
<dbReference type="PROSITE" id="PS51686">
    <property type="entry name" value="SAM_MT_RSMB_NOP"/>
    <property type="match status" value="1"/>
</dbReference>
<evidence type="ECO:0000313" key="16">
    <source>
        <dbReference type="Proteomes" id="UP000515514"/>
    </source>
</evidence>
<dbReference type="PANTHER" id="PTHR22807:SF53">
    <property type="entry name" value="RIBOSOMAL RNA SMALL SUBUNIT METHYLTRANSFERASE B-RELATED"/>
    <property type="match status" value="1"/>
</dbReference>
<dbReference type="Pfam" id="PF22458">
    <property type="entry name" value="RsmF-B_ferredox"/>
    <property type="match status" value="1"/>
</dbReference>
<evidence type="ECO:0000259" key="14">
    <source>
        <dbReference type="PROSITE" id="PS51686"/>
    </source>
</evidence>
<evidence type="ECO:0000256" key="1">
    <source>
        <dbReference type="ARBA" id="ARBA00002724"/>
    </source>
</evidence>
<dbReference type="InterPro" id="IPR049560">
    <property type="entry name" value="MeTrfase_RsmB-F_NOP2_cat"/>
</dbReference>
<dbReference type="Pfam" id="PF01189">
    <property type="entry name" value="Methyltr_RsmB-F"/>
    <property type="match status" value="1"/>
</dbReference>
<evidence type="ECO:0000256" key="6">
    <source>
        <dbReference type="ARBA" id="ARBA00022603"/>
    </source>
</evidence>
<keyword evidence="4" id="KW-0963">Cytoplasm</keyword>
<feature type="active site" description="Nucleophile" evidence="13">
    <location>
        <position position="353"/>
    </location>
</feature>
<keyword evidence="6 13" id="KW-0489">Methyltransferase</keyword>
<comment type="similarity">
    <text evidence="13">Belongs to the class I-like SAM-binding methyltransferase superfamily. RsmB/NOP family.</text>
</comment>
<evidence type="ECO:0000256" key="13">
    <source>
        <dbReference type="PROSITE-ProRule" id="PRU01023"/>
    </source>
</evidence>
<dbReference type="AlphaFoldDB" id="A0A7G8PVX9"/>
<feature type="binding site" evidence="13">
    <location>
        <position position="255"/>
    </location>
    <ligand>
        <name>S-adenosyl-L-methionine</name>
        <dbReference type="ChEBI" id="CHEBI:59789"/>
    </ligand>
</feature>
<keyword evidence="5" id="KW-0698">rRNA processing</keyword>
<gene>
    <name evidence="15" type="ORF">ALE3EI_1948</name>
</gene>
<evidence type="ECO:0000256" key="3">
    <source>
        <dbReference type="ARBA" id="ARBA00012140"/>
    </source>
</evidence>
<evidence type="ECO:0000256" key="10">
    <source>
        <dbReference type="ARBA" id="ARBA00030399"/>
    </source>
</evidence>
<feature type="domain" description="SAM-dependent MTase RsmB/NOP-type" evidence="14">
    <location>
        <begin position="141"/>
        <end position="402"/>
    </location>
</feature>
<dbReference type="CDD" id="cd02440">
    <property type="entry name" value="AdoMet_MTases"/>
    <property type="match status" value="1"/>
</dbReference>
<comment type="caution">
    <text evidence="13">Lacks conserved residue(s) required for the propagation of feature annotation.</text>
</comment>
<accession>A0A7G8PVX9</accession>